<dbReference type="Proteomes" id="UP000182063">
    <property type="component" value="Chromosome"/>
</dbReference>
<dbReference type="RefSeq" id="WP_072595872.1">
    <property type="nucleotide sequence ID" value="NZ_CP018221.1"/>
</dbReference>
<dbReference type="KEGG" id="sphj:BSL82_02405"/>
<sequence length="155" mass="17985">MSALWSCIWLIGAAVAVIDRRLRRIERRAACADRSDELFEEMKILALDGLKGFSRSGGEVERAPFTPEQEERIREMVREALRAHDQASAEAIRATIRECTIPDGIRFTPMDDEAGDRMMDAVFANMVDQHRHAREERRWPNRIKRFLRRLSGFRA</sequence>
<evidence type="ECO:0000313" key="1">
    <source>
        <dbReference type="EMBL" id="API58299.1"/>
    </source>
</evidence>
<dbReference type="EMBL" id="CP018221">
    <property type="protein sequence ID" value="API58299.1"/>
    <property type="molecule type" value="Genomic_DNA"/>
</dbReference>
<organism evidence="1 2">
    <name type="scientific">Tardibacter chloracetimidivorans</name>
    <dbReference type="NCBI Taxonomy" id="1921510"/>
    <lineage>
        <taxon>Bacteria</taxon>
        <taxon>Pseudomonadati</taxon>
        <taxon>Pseudomonadota</taxon>
        <taxon>Alphaproteobacteria</taxon>
        <taxon>Sphingomonadales</taxon>
        <taxon>Sphingomonadaceae</taxon>
        <taxon>Tardibacter</taxon>
    </lineage>
</organism>
<proteinExistence type="predicted"/>
<accession>A0A1L3ZRP8</accession>
<reference evidence="2" key="1">
    <citation type="submission" date="2016-11" db="EMBL/GenBank/DDBJ databases">
        <title>Complete Genome Sequence of alachlor-degrading Sphingomonas sp. strain JJ-A5.</title>
        <authorList>
            <person name="Lee H."/>
            <person name="Ka J.-O."/>
        </authorList>
    </citation>
    <scope>NUCLEOTIDE SEQUENCE [LARGE SCALE GENOMIC DNA]</scope>
    <source>
        <strain evidence="2">JJ-A5</strain>
    </source>
</reference>
<name>A0A1L3ZRP8_9SPHN</name>
<evidence type="ECO:0000313" key="2">
    <source>
        <dbReference type="Proteomes" id="UP000182063"/>
    </source>
</evidence>
<protein>
    <submittedName>
        <fullName evidence="1">Uncharacterized protein</fullName>
    </submittedName>
</protein>
<gene>
    <name evidence="1" type="ORF">BSL82_02405</name>
</gene>
<dbReference type="AlphaFoldDB" id="A0A1L3ZRP8"/>
<keyword evidence="2" id="KW-1185">Reference proteome</keyword>